<dbReference type="CDD" id="cd03801">
    <property type="entry name" value="GT4_PimA-like"/>
    <property type="match status" value="1"/>
</dbReference>
<reference evidence="6" key="1">
    <citation type="submission" date="2016-10" db="EMBL/GenBank/DDBJ databases">
        <authorList>
            <person name="Varghese N."/>
            <person name="Submissions S."/>
        </authorList>
    </citation>
    <scope>NUCLEOTIDE SEQUENCE [LARGE SCALE GENOMIC DNA]</scope>
    <source>
        <strain evidence="6">DSM 45079</strain>
    </source>
</reference>
<keyword evidence="2 5" id="KW-0808">Transferase</keyword>
<evidence type="ECO:0000259" key="3">
    <source>
        <dbReference type="Pfam" id="PF00534"/>
    </source>
</evidence>
<proteinExistence type="predicted"/>
<dbReference type="Pfam" id="PF00534">
    <property type="entry name" value="Glycos_transf_1"/>
    <property type="match status" value="1"/>
</dbReference>
<dbReference type="EMBL" id="LT629791">
    <property type="protein sequence ID" value="SDU86688.1"/>
    <property type="molecule type" value="Genomic_DNA"/>
</dbReference>
<dbReference type="Proteomes" id="UP000182977">
    <property type="component" value="Chromosome I"/>
</dbReference>
<evidence type="ECO:0000259" key="4">
    <source>
        <dbReference type="Pfam" id="PF13439"/>
    </source>
</evidence>
<evidence type="ECO:0000256" key="1">
    <source>
        <dbReference type="ARBA" id="ARBA00022676"/>
    </source>
</evidence>
<dbReference type="PANTHER" id="PTHR12526:SF600">
    <property type="entry name" value="GLYCOSYL TRANSFERASE GROUP 1"/>
    <property type="match status" value="1"/>
</dbReference>
<dbReference type="OrthoDB" id="9802525at2"/>
<dbReference type="AlphaFoldDB" id="A0A1H2M145"/>
<sequence>MKTGQRPCIVVVVPNRITGDSRVIKTAVAAARAGWDVTLIGLGRGRRQETRLGPITVLRIPIRRTNHDAYERSLRTVAPRRSPLAYRDDTQAKAAGAALGRYVARKRAAAPGWRRPVVEAELQARRLLHRVRGWGRGRETVRTPDVPADQVQWRRDWPILLDWQQTFGPVLEELEPDLIHANDAIMIGVVAEAVRRMRAAGRTVAWAYDAHEHVSAVDWGGAVTTAAYCAYEKEYIHQPDAVVTVSGEIAGMLQDEYGLAQLPAVVRNVPIRDVQLADPPSVRAAAGVPADAPLLVYSGYLARERGIDTVIAALTRLPDVWLAIVANPSALLDEFLGLADELGVRDRIGVAPYVPPHAVPAYLSTADFGVIASLHSPNYEASTPTKLSEYLHARIPLLVSDLRANSQFVRDHGVGEVFVAGDPDSLAATYRAAVPRRDDLRANIAGPLLAELSWETQTEVLFEVYAKVAGRVPEPSAEPVGWDVVETTVTGEPVVSL</sequence>
<evidence type="ECO:0000313" key="6">
    <source>
        <dbReference type="Proteomes" id="UP000182977"/>
    </source>
</evidence>
<evidence type="ECO:0000256" key="2">
    <source>
        <dbReference type="ARBA" id="ARBA00022679"/>
    </source>
</evidence>
<gene>
    <name evidence="5" type="ORF">SAMN04488563_6914</name>
</gene>
<dbReference type="Gene3D" id="3.40.50.2000">
    <property type="entry name" value="Glycogen Phosphorylase B"/>
    <property type="match status" value="2"/>
</dbReference>
<organism evidence="5 6">
    <name type="scientific">Jiangella alkaliphila</name>
    <dbReference type="NCBI Taxonomy" id="419479"/>
    <lineage>
        <taxon>Bacteria</taxon>
        <taxon>Bacillati</taxon>
        <taxon>Actinomycetota</taxon>
        <taxon>Actinomycetes</taxon>
        <taxon>Jiangellales</taxon>
        <taxon>Jiangellaceae</taxon>
        <taxon>Jiangella</taxon>
    </lineage>
</organism>
<dbReference type="STRING" id="419479.SAMN04488563_6914"/>
<dbReference type="SUPFAM" id="SSF53756">
    <property type="entry name" value="UDP-Glycosyltransferase/glycogen phosphorylase"/>
    <property type="match status" value="1"/>
</dbReference>
<keyword evidence="6" id="KW-1185">Reference proteome</keyword>
<evidence type="ECO:0000313" key="5">
    <source>
        <dbReference type="EMBL" id="SDU86688.1"/>
    </source>
</evidence>
<dbReference type="InterPro" id="IPR001296">
    <property type="entry name" value="Glyco_trans_1"/>
</dbReference>
<dbReference type="InterPro" id="IPR028098">
    <property type="entry name" value="Glyco_trans_4-like_N"/>
</dbReference>
<dbReference type="GO" id="GO:0016757">
    <property type="term" value="F:glycosyltransferase activity"/>
    <property type="evidence" value="ECO:0007669"/>
    <property type="project" value="UniProtKB-KW"/>
</dbReference>
<dbReference type="Pfam" id="PF13439">
    <property type="entry name" value="Glyco_transf_4"/>
    <property type="match status" value="1"/>
</dbReference>
<accession>A0A1H2M145</accession>
<feature type="domain" description="Glycosyltransferase subfamily 4-like N-terminal" evidence="4">
    <location>
        <begin position="141"/>
        <end position="262"/>
    </location>
</feature>
<name>A0A1H2M145_9ACTN</name>
<dbReference type="PANTHER" id="PTHR12526">
    <property type="entry name" value="GLYCOSYLTRANSFERASE"/>
    <property type="match status" value="1"/>
</dbReference>
<feature type="domain" description="Glycosyl transferase family 1" evidence="3">
    <location>
        <begin position="284"/>
        <end position="433"/>
    </location>
</feature>
<dbReference type="RefSeq" id="WP_152691054.1">
    <property type="nucleotide sequence ID" value="NZ_LBMC01000055.1"/>
</dbReference>
<keyword evidence="1" id="KW-0328">Glycosyltransferase</keyword>
<protein>
    <submittedName>
        <fullName evidence="5">Glycosyltransferase involved in cell wall bisynthesis</fullName>
    </submittedName>
</protein>